<dbReference type="PATRIC" id="fig|230361.4.peg.1158"/>
<keyword evidence="3 6" id="KW-0812">Transmembrane</keyword>
<dbReference type="GO" id="GO:0005886">
    <property type="term" value="C:plasma membrane"/>
    <property type="evidence" value="ECO:0007669"/>
    <property type="project" value="TreeGrafter"/>
</dbReference>
<organism evidence="8 9">
    <name type="scientific">Methanobrevibacter millerae</name>
    <dbReference type="NCBI Taxonomy" id="230361"/>
    <lineage>
        <taxon>Archaea</taxon>
        <taxon>Methanobacteriati</taxon>
        <taxon>Methanobacteriota</taxon>
        <taxon>Methanomada group</taxon>
        <taxon>Methanobacteria</taxon>
        <taxon>Methanobacteriales</taxon>
        <taxon>Methanobacteriaceae</taxon>
        <taxon>Methanobrevibacter</taxon>
    </lineage>
</organism>
<dbReference type="PANTHER" id="PTHR38459">
    <property type="entry name" value="PROPHAGE BACTOPRENOL-LINKED GLUCOSE TRANSLOCASE HOMOLOG"/>
    <property type="match status" value="1"/>
</dbReference>
<dbReference type="InterPro" id="IPR007267">
    <property type="entry name" value="GtrA_DPMS_TM"/>
</dbReference>
<evidence type="ECO:0000313" key="9">
    <source>
        <dbReference type="Proteomes" id="UP000067738"/>
    </source>
</evidence>
<name>A0A0U3DSJ8_9EURY</name>
<dbReference type="GeneID" id="26736086"/>
<dbReference type="OrthoDB" id="78356at2157"/>
<dbReference type="RefSeq" id="WP_058739188.1">
    <property type="nucleotide sequence ID" value="NZ_CP011266.1"/>
</dbReference>
<proteinExistence type="inferred from homology"/>
<dbReference type="PANTHER" id="PTHR38459:SF5">
    <property type="entry name" value="CELL WALL TEICHOIC ACID GLYCOSYLATION PROTEIN GTCA"/>
    <property type="match status" value="1"/>
</dbReference>
<evidence type="ECO:0000256" key="3">
    <source>
        <dbReference type="ARBA" id="ARBA00022692"/>
    </source>
</evidence>
<evidence type="ECO:0000256" key="2">
    <source>
        <dbReference type="ARBA" id="ARBA00009399"/>
    </source>
</evidence>
<sequence length="131" mass="15270">MISDWIKIDRELILYVVFGAFTFFVNLISYFFFANILGINYLVSNAIAWFLSVLFAYITNRTWVFESKSPHILKEMSLFFSGRIFSGVVDMILMYAFIDLLVFDSSISKIVVQVIVIILNYIFSKLIVFKD</sequence>
<comment type="similarity">
    <text evidence="2">Belongs to the GtrA family.</text>
</comment>
<protein>
    <submittedName>
        <fullName evidence="8">Cell wall teichoic acid glycosylation protein</fullName>
    </submittedName>
</protein>
<feature type="domain" description="GtrA/DPMS transmembrane" evidence="7">
    <location>
        <begin position="15"/>
        <end position="129"/>
    </location>
</feature>
<feature type="transmembrane region" description="Helical" evidence="6">
    <location>
        <begin position="39"/>
        <end position="58"/>
    </location>
</feature>
<keyword evidence="5 6" id="KW-0472">Membrane</keyword>
<keyword evidence="4 6" id="KW-1133">Transmembrane helix</keyword>
<dbReference type="KEGG" id="mmil:sm9_1122"/>
<feature type="transmembrane region" description="Helical" evidence="6">
    <location>
        <begin position="78"/>
        <end position="98"/>
    </location>
</feature>
<gene>
    <name evidence="8" type="ORF">sm9_1122</name>
</gene>
<dbReference type="AlphaFoldDB" id="A0A0U3DSJ8"/>
<dbReference type="InterPro" id="IPR051401">
    <property type="entry name" value="GtrA_CellWall_Glycosyl"/>
</dbReference>
<accession>A0A0U3DSJ8</accession>
<evidence type="ECO:0000256" key="5">
    <source>
        <dbReference type="ARBA" id="ARBA00023136"/>
    </source>
</evidence>
<keyword evidence="9" id="KW-1185">Reference proteome</keyword>
<dbReference type="Proteomes" id="UP000067738">
    <property type="component" value="Chromosome"/>
</dbReference>
<evidence type="ECO:0000313" key="8">
    <source>
        <dbReference type="EMBL" id="ALT68906.1"/>
    </source>
</evidence>
<evidence type="ECO:0000256" key="1">
    <source>
        <dbReference type="ARBA" id="ARBA00004141"/>
    </source>
</evidence>
<evidence type="ECO:0000259" key="7">
    <source>
        <dbReference type="Pfam" id="PF04138"/>
    </source>
</evidence>
<dbReference type="GO" id="GO:0000271">
    <property type="term" value="P:polysaccharide biosynthetic process"/>
    <property type="evidence" value="ECO:0007669"/>
    <property type="project" value="InterPro"/>
</dbReference>
<feature type="transmembrane region" description="Helical" evidence="6">
    <location>
        <begin position="110"/>
        <end position="129"/>
    </location>
</feature>
<dbReference type="Pfam" id="PF04138">
    <property type="entry name" value="GtrA_DPMS_TM"/>
    <property type="match status" value="1"/>
</dbReference>
<reference evidence="8 9" key="1">
    <citation type="submission" date="2015-04" db="EMBL/GenBank/DDBJ databases">
        <title>The complete genome sequence of the rumen methanogen Methanobrevibacter millerae SM9.</title>
        <authorList>
            <person name="Leahy S.C."/>
            <person name="Kelly W.J."/>
            <person name="Pacheco D.M."/>
            <person name="Li D."/>
            <person name="Altermann E."/>
            <person name="Attwood G.T."/>
        </authorList>
    </citation>
    <scope>NUCLEOTIDE SEQUENCE [LARGE SCALE GENOMIC DNA]</scope>
    <source>
        <strain evidence="8 9">SM9</strain>
    </source>
</reference>
<dbReference type="EMBL" id="CP011266">
    <property type="protein sequence ID" value="ALT68906.1"/>
    <property type="molecule type" value="Genomic_DNA"/>
</dbReference>
<comment type="subcellular location">
    <subcellularLocation>
        <location evidence="1">Membrane</location>
        <topology evidence="1">Multi-pass membrane protein</topology>
    </subcellularLocation>
</comment>
<feature type="transmembrane region" description="Helical" evidence="6">
    <location>
        <begin position="12"/>
        <end position="33"/>
    </location>
</feature>
<evidence type="ECO:0000256" key="4">
    <source>
        <dbReference type="ARBA" id="ARBA00022989"/>
    </source>
</evidence>
<evidence type="ECO:0000256" key="6">
    <source>
        <dbReference type="SAM" id="Phobius"/>
    </source>
</evidence>